<proteinExistence type="predicted"/>
<dbReference type="STRING" id="37001.A0A1A9W9K1"/>
<reference evidence="2" key="1">
    <citation type="submission" date="2014-03" db="EMBL/GenBank/DDBJ databases">
        <authorList>
            <person name="Aksoy S."/>
            <person name="Warren W."/>
            <person name="Wilson R.K."/>
        </authorList>
    </citation>
    <scope>NUCLEOTIDE SEQUENCE [LARGE SCALE GENOMIC DNA]</scope>
    <source>
        <strain evidence="2">IAEA</strain>
    </source>
</reference>
<dbReference type="Proteomes" id="UP000091820">
    <property type="component" value="Unassembled WGS sequence"/>
</dbReference>
<reference evidence="1" key="2">
    <citation type="submission" date="2020-05" db="UniProtKB">
        <authorList>
            <consortium name="EnsemblMetazoa"/>
        </authorList>
    </citation>
    <scope>IDENTIFICATION</scope>
    <source>
        <strain evidence="1">IAEA</strain>
    </source>
</reference>
<protein>
    <submittedName>
        <fullName evidence="1">Uncharacterized protein</fullName>
    </submittedName>
</protein>
<keyword evidence="2" id="KW-1185">Reference proteome</keyword>
<organism evidence="1 2">
    <name type="scientific">Glossina brevipalpis</name>
    <dbReference type="NCBI Taxonomy" id="37001"/>
    <lineage>
        <taxon>Eukaryota</taxon>
        <taxon>Metazoa</taxon>
        <taxon>Ecdysozoa</taxon>
        <taxon>Arthropoda</taxon>
        <taxon>Hexapoda</taxon>
        <taxon>Insecta</taxon>
        <taxon>Pterygota</taxon>
        <taxon>Neoptera</taxon>
        <taxon>Endopterygota</taxon>
        <taxon>Diptera</taxon>
        <taxon>Brachycera</taxon>
        <taxon>Muscomorpha</taxon>
        <taxon>Hippoboscoidea</taxon>
        <taxon>Glossinidae</taxon>
        <taxon>Glossina</taxon>
    </lineage>
</organism>
<dbReference type="AlphaFoldDB" id="A0A1A9W9K1"/>
<dbReference type="EnsemblMetazoa" id="GBRI011242-RA">
    <property type="protein sequence ID" value="GBRI011242-PA"/>
    <property type="gene ID" value="GBRI011242"/>
</dbReference>
<name>A0A1A9W9K1_9MUSC</name>
<evidence type="ECO:0000313" key="1">
    <source>
        <dbReference type="EnsemblMetazoa" id="GBRI011242-PA"/>
    </source>
</evidence>
<sequence length="113" mass="12929">MSCYKLTMSSSKGSEAIAKLNQDSPEVQDTYKDLVRGIKVTLFEESFQGILTLTPSANQVDGDAMLRRPLNGEEQCAYYLDLLKFQIFLCNGYKNTVYIRNFLNSLLRRLLFN</sequence>
<dbReference type="VEuPathDB" id="VectorBase:GBRI011242"/>
<evidence type="ECO:0000313" key="2">
    <source>
        <dbReference type="Proteomes" id="UP000091820"/>
    </source>
</evidence>
<accession>A0A1A9W9K1</accession>